<evidence type="ECO:0000313" key="5">
    <source>
        <dbReference type="EMBL" id="MDC0677408.1"/>
    </source>
</evidence>
<dbReference type="InterPro" id="IPR013094">
    <property type="entry name" value="AB_hydrolase_3"/>
</dbReference>
<proteinExistence type="inferred from homology"/>
<comment type="caution">
    <text evidence="5">The sequence shown here is derived from an EMBL/GenBank/DDBJ whole genome shotgun (WGS) entry which is preliminary data.</text>
</comment>
<dbReference type="Pfam" id="PF07859">
    <property type="entry name" value="Abhydrolase_3"/>
    <property type="match status" value="1"/>
</dbReference>
<dbReference type="InterPro" id="IPR050300">
    <property type="entry name" value="GDXG_lipolytic_enzyme"/>
</dbReference>
<protein>
    <submittedName>
        <fullName evidence="5">Alpha/beta hydrolase fold domain-containing protein</fullName>
    </submittedName>
</protein>
<accession>A0ABT5BVD4</accession>
<evidence type="ECO:0000259" key="4">
    <source>
        <dbReference type="Pfam" id="PF07859"/>
    </source>
</evidence>
<dbReference type="Proteomes" id="UP001217485">
    <property type="component" value="Unassembled WGS sequence"/>
</dbReference>
<dbReference type="RefSeq" id="WP_272094168.1">
    <property type="nucleotide sequence ID" value="NZ_JAQNDK010000001.1"/>
</dbReference>
<organism evidence="5 6">
    <name type="scientific">Sorangium atrum</name>
    <dbReference type="NCBI Taxonomy" id="2995308"/>
    <lineage>
        <taxon>Bacteria</taxon>
        <taxon>Pseudomonadati</taxon>
        <taxon>Myxococcota</taxon>
        <taxon>Polyangia</taxon>
        <taxon>Polyangiales</taxon>
        <taxon>Polyangiaceae</taxon>
        <taxon>Sorangium</taxon>
    </lineage>
</organism>
<evidence type="ECO:0000256" key="1">
    <source>
        <dbReference type="ARBA" id="ARBA00010515"/>
    </source>
</evidence>
<dbReference type="InterPro" id="IPR029058">
    <property type="entry name" value="AB_hydrolase_fold"/>
</dbReference>
<dbReference type="PANTHER" id="PTHR48081">
    <property type="entry name" value="AB HYDROLASE SUPERFAMILY PROTEIN C4A8.06C"/>
    <property type="match status" value="1"/>
</dbReference>
<keyword evidence="2 5" id="KW-0378">Hydrolase</keyword>
<name>A0ABT5BVD4_9BACT</name>
<dbReference type="PANTHER" id="PTHR48081:SF30">
    <property type="entry name" value="ACETYL-HYDROLASE LIPR-RELATED"/>
    <property type="match status" value="1"/>
</dbReference>
<dbReference type="GO" id="GO:0016787">
    <property type="term" value="F:hydrolase activity"/>
    <property type="evidence" value="ECO:0007669"/>
    <property type="project" value="UniProtKB-KW"/>
</dbReference>
<comment type="similarity">
    <text evidence="1">Belongs to the 'GDXG' lipolytic enzyme family.</text>
</comment>
<gene>
    <name evidence="5" type="ORF">POL72_06610</name>
</gene>
<feature type="active site" evidence="3">
    <location>
        <position position="147"/>
    </location>
</feature>
<dbReference type="InterPro" id="IPR002168">
    <property type="entry name" value="Lipase_GDXG_HIS_AS"/>
</dbReference>
<evidence type="ECO:0000256" key="3">
    <source>
        <dbReference type="PROSITE-ProRule" id="PRU10038"/>
    </source>
</evidence>
<keyword evidence="6" id="KW-1185">Reference proteome</keyword>
<dbReference type="PROSITE" id="PS01174">
    <property type="entry name" value="LIPASE_GDXG_SER"/>
    <property type="match status" value="1"/>
</dbReference>
<dbReference type="PROSITE" id="PS01173">
    <property type="entry name" value="LIPASE_GDXG_HIS"/>
    <property type="match status" value="1"/>
</dbReference>
<dbReference type="InterPro" id="IPR033140">
    <property type="entry name" value="Lipase_GDXG_put_SER_AS"/>
</dbReference>
<evidence type="ECO:0000313" key="6">
    <source>
        <dbReference type="Proteomes" id="UP001217485"/>
    </source>
</evidence>
<dbReference type="Gene3D" id="3.40.50.1820">
    <property type="entry name" value="alpha/beta hydrolase"/>
    <property type="match status" value="1"/>
</dbReference>
<evidence type="ECO:0000256" key="2">
    <source>
        <dbReference type="ARBA" id="ARBA00022801"/>
    </source>
</evidence>
<reference evidence="5 6" key="1">
    <citation type="submission" date="2023-01" db="EMBL/GenBank/DDBJ databases">
        <title>Minimal conservation of predation-associated metabolite biosynthetic gene clusters underscores biosynthetic potential of Myxococcota including descriptions for ten novel species: Archangium lansinium sp. nov., Myxococcus landrumus sp. nov., Nannocystis bai.</title>
        <authorList>
            <person name="Ahearne A."/>
            <person name="Stevens C."/>
            <person name="Dowd S."/>
        </authorList>
    </citation>
    <scope>NUCLEOTIDE SEQUENCE [LARGE SCALE GENOMIC DNA]</scope>
    <source>
        <strain evidence="5 6">WIWO2</strain>
    </source>
</reference>
<dbReference type="SUPFAM" id="SSF53474">
    <property type="entry name" value="alpha/beta-Hydrolases"/>
    <property type="match status" value="1"/>
</dbReference>
<sequence length="290" mass="30591">MPQIHHPLSSADRDAMIALRSQLAKSRAAPTRASFDQLIELTPPGAGASHREARVGGVPGTWCIPPSPRPGRAILYLHGGAFILGSARAFRHFAGQLAVRAGISVFVADYRLAPEHPFPAAWEDARDAHLGLASELGVERVAIAGDSAGGGLALALLVAQRKAPCGVLLSPWTDLSLTGASIEAKALEDPVLSRGALEAGARHYLCGHDPRDPRASALYGAMEHLPPVQVHVGTAEILLDDSVRLDALAGAEVHVWEGMPHVFPRSVATFEAARDALDLAGAFLRQGIDR</sequence>
<feature type="domain" description="Alpha/beta hydrolase fold-3" evidence="4">
    <location>
        <begin position="74"/>
        <end position="263"/>
    </location>
</feature>
<dbReference type="EMBL" id="JAQNDK010000001">
    <property type="protein sequence ID" value="MDC0677408.1"/>
    <property type="molecule type" value="Genomic_DNA"/>
</dbReference>